<accession>A0A177E8L4</accession>
<dbReference type="InterPro" id="IPR038461">
    <property type="entry name" value="Schlafen_AlbA_2_dom_sf"/>
</dbReference>
<reference evidence="2 3" key="1">
    <citation type="submission" date="2016-02" db="EMBL/GenBank/DDBJ databases">
        <title>Draft genome sequence of Thermodesulfatator sp. S606.</title>
        <authorList>
            <person name="Lai Q."/>
            <person name="Cao J."/>
            <person name="Dupont S."/>
            <person name="Shao Z."/>
            <person name="Jebbar M."/>
            <person name="Alain K."/>
        </authorList>
    </citation>
    <scope>NUCLEOTIDE SEQUENCE [LARGE SCALE GENOMIC DNA]</scope>
    <source>
        <strain evidence="2 3">S606</strain>
    </source>
</reference>
<gene>
    <name evidence="2" type="ORF">TH606_02215</name>
</gene>
<dbReference type="OrthoDB" id="518091at2"/>
<dbReference type="STRING" id="1795632.TH606_02215"/>
<evidence type="ECO:0000313" key="3">
    <source>
        <dbReference type="Proteomes" id="UP000076964"/>
    </source>
</evidence>
<feature type="domain" description="Schlafen AlbA-2" evidence="1">
    <location>
        <begin position="24"/>
        <end position="151"/>
    </location>
</feature>
<dbReference type="PANTHER" id="PTHR30595">
    <property type="entry name" value="GLPR-RELATED TRANSCRIPTIONAL REPRESSOR"/>
    <property type="match status" value="1"/>
</dbReference>
<dbReference type="PANTHER" id="PTHR30595:SF6">
    <property type="entry name" value="SCHLAFEN ALBA-2 DOMAIN-CONTAINING PROTEIN"/>
    <property type="match status" value="1"/>
</dbReference>
<comment type="caution">
    <text evidence="2">The sequence shown here is derived from an EMBL/GenBank/DDBJ whole genome shotgun (WGS) entry which is preliminary data.</text>
</comment>
<proteinExistence type="predicted"/>
<keyword evidence="3" id="KW-1185">Reference proteome</keyword>
<name>A0A177E8L4_9BACT</name>
<dbReference type="RefSeq" id="WP_068541067.1">
    <property type="nucleotide sequence ID" value="NZ_LSFI01000007.1"/>
</dbReference>
<dbReference type="InterPro" id="IPR007421">
    <property type="entry name" value="Schlafen_AlbA_2_dom"/>
</dbReference>
<dbReference type="Gene3D" id="3.30.950.30">
    <property type="entry name" value="Schlafen, AAA domain"/>
    <property type="match status" value="1"/>
</dbReference>
<dbReference type="AlphaFoldDB" id="A0A177E8L4"/>
<evidence type="ECO:0000259" key="1">
    <source>
        <dbReference type="Pfam" id="PF04326"/>
    </source>
</evidence>
<sequence>MLEKPLDEITEEDLETLIKNEVIEQKTLEYKQKLPGNTDSEKKEFLADISSFANANGGDIIYGITEENGIPKELVGIDVEDIDKEILRLEEIIRTGIEPRILNVEVYSIKLSNSKYALIIRIPKSYIGPHWIKFKDHCKFYSRSTKGKYRMDITELRIAFTLSERIAEKVRNFRLERISKIQTNDTPILLPDGAKIVFHIIPYNSFYPGKRYDIFKFFSFKKEISNGYGFGSRDRYNLDGILSYSESLEGMPNFYLQLFKNGIIEMVNAYTLAPKNGNLIIPSLVFEKVVIESFANYLKLLKILGAEPSFFVFLSFVKIKDYHMHLDKRYPYYSHFRDETEIYPVDRENLLVPEIFIETYDIDPAKILRPCFDSIWNACGFPRSLNYVNNGEWIGNKG</sequence>
<dbReference type="Pfam" id="PF04326">
    <property type="entry name" value="SLFN_AlbA_2"/>
    <property type="match status" value="1"/>
</dbReference>
<protein>
    <recommendedName>
        <fullName evidence="1">Schlafen AlbA-2 domain-containing protein</fullName>
    </recommendedName>
</protein>
<organism evidence="2 3">
    <name type="scientific">Thermodesulfatator autotrophicus</name>
    <dbReference type="NCBI Taxonomy" id="1795632"/>
    <lineage>
        <taxon>Bacteria</taxon>
        <taxon>Pseudomonadati</taxon>
        <taxon>Thermodesulfobacteriota</taxon>
        <taxon>Thermodesulfobacteria</taxon>
        <taxon>Thermodesulfobacteriales</taxon>
        <taxon>Thermodesulfatatoraceae</taxon>
        <taxon>Thermodesulfatator</taxon>
    </lineage>
</organism>
<evidence type="ECO:0000313" key="2">
    <source>
        <dbReference type="EMBL" id="OAG28297.1"/>
    </source>
</evidence>
<dbReference type="Proteomes" id="UP000076964">
    <property type="component" value="Unassembled WGS sequence"/>
</dbReference>
<dbReference type="EMBL" id="LSFI01000007">
    <property type="protein sequence ID" value="OAG28297.1"/>
    <property type="molecule type" value="Genomic_DNA"/>
</dbReference>